<accession>A0ABR6Z8J8</accession>
<dbReference type="Proteomes" id="UP000646911">
    <property type="component" value="Unassembled WGS sequence"/>
</dbReference>
<keyword evidence="2" id="KW-1185">Reference proteome</keyword>
<evidence type="ECO:0000313" key="1">
    <source>
        <dbReference type="EMBL" id="MBC3908098.1"/>
    </source>
</evidence>
<comment type="caution">
    <text evidence="1">The sequence shown here is derived from an EMBL/GenBank/DDBJ whole genome shotgun (WGS) entry which is preliminary data.</text>
</comment>
<reference evidence="1 2" key="1">
    <citation type="submission" date="2020-08" db="EMBL/GenBank/DDBJ databases">
        <title>Novel species isolated from subtropical streams in China.</title>
        <authorList>
            <person name="Lu H."/>
        </authorList>
    </citation>
    <scope>NUCLEOTIDE SEQUENCE [LARGE SCALE GENOMIC DNA]</scope>
    <source>
        <strain evidence="1 2">NL8W</strain>
    </source>
</reference>
<sequence length="115" mass="13168">MNPHVERKRRWQELEELAWAHFIRLLGETQIPADEAGRITSGVIIIPGKPRNSVTLKVSLLPPAKPEEEMCVNGIPIDNHWDTKPLCMVEVDAATEEVKVTILNEMPWLRHNMLK</sequence>
<dbReference type="EMBL" id="JACOFX010000004">
    <property type="protein sequence ID" value="MBC3908098.1"/>
    <property type="molecule type" value="Genomic_DNA"/>
</dbReference>
<gene>
    <name evidence="1" type="ORF">H8L47_11075</name>
</gene>
<name>A0ABR6Z8J8_9BURK</name>
<dbReference type="RefSeq" id="WP_186953646.1">
    <property type="nucleotide sequence ID" value="NZ_JACOFX010000004.1"/>
</dbReference>
<evidence type="ECO:0000313" key="2">
    <source>
        <dbReference type="Proteomes" id="UP000646911"/>
    </source>
</evidence>
<protein>
    <submittedName>
        <fullName evidence="1">Uncharacterized protein</fullName>
    </submittedName>
</protein>
<proteinExistence type="predicted"/>
<organism evidence="1 2">
    <name type="scientific">Undibacterium umbellatum</name>
    <dbReference type="NCBI Taxonomy" id="2762300"/>
    <lineage>
        <taxon>Bacteria</taxon>
        <taxon>Pseudomonadati</taxon>
        <taxon>Pseudomonadota</taxon>
        <taxon>Betaproteobacteria</taxon>
        <taxon>Burkholderiales</taxon>
        <taxon>Oxalobacteraceae</taxon>
        <taxon>Undibacterium</taxon>
    </lineage>
</organism>